<keyword evidence="2 4" id="KW-0560">Oxidoreductase</keyword>
<keyword evidence="1" id="KW-0521">NADP</keyword>
<dbReference type="eggNOG" id="COG0604">
    <property type="taxonomic scope" value="Bacteria"/>
</dbReference>
<sequence>MRAVVLEGFGGLESLVIKEMPKPEARPGEVLIAVRAFGLNHAETHMRKGEWAESMPIIGIECVGEVVSAPGGEFNPGDKVAAFMGGLGRTINGSYAEFTVAPVTNVIKINTTLPWEEFAALPESYATAWIALKANLDIQPGQTLLLRGATSALGQAALNIAVDAGANVIATTRSEAKFGKLLEMGAKRCELEGPDLSKRLNDGKQVDSVLDLIGNSTLLDSVAIPHRHGRVCLIGWLGGLAPIPDFNPLLQMASGIHFSLFVSVALGTPEFPVSEYHLQEIVEKVEKGIYKAKPAAVFSFDQIREAQALMESNKANGKIVVKL</sequence>
<dbReference type="Pfam" id="PF08240">
    <property type="entry name" value="ADH_N"/>
    <property type="match status" value="1"/>
</dbReference>
<accession>G8NNQ5</accession>
<dbReference type="EC" id="1.6.5.5" evidence="4"/>
<dbReference type="GO" id="GO:0003960">
    <property type="term" value="F:quinone reductase (NADPH) activity"/>
    <property type="evidence" value="ECO:0007669"/>
    <property type="project" value="UniProtKB-EC"/>
</dbReference>
<proteinExistence type="predicted"/>
<dbReference type="SMART" id="SM00829">
    <property type="entry name" value="PKS_ER"/>
    <property type="match status" value="1"/>
</dbReference>
<dbReference type="Gene3D" id="3.90.180.10">
    <property type="entry name" value="Medium-chain alcohol dehydrogenases, catalytic domain"/>
    <property type="match status" value="1"/>
</dbReference>
<keyword evidence="5" id="KW-1185">Reference proteome</keyword>
<gene>
    <name evidence="4" type="ordered locus">AciX8_1590</name>
</gene>
<evidence type="ECO:0000313" key="5">
    <source>
        <dbReference type="Proteomes" id="UP000007113"/>
    </source>
</evidence>
<protein>
    <submittedName>
        <fullName evidence="4">NADPH:quinone reductase</fullName>
        <ecNumber evidence="4">1.6.5.5</ecNumber>
    </submittedName>
</protein>
<dbReference type="PANTHER" id="PTHR48106:SF18">
    <property type="entry name" value="QUINONE OXIDOREDUCTASE PIG3"/>
    <property type="match status" value="1"/>
</dbReference>
<dbReference type="InterPro" id="IPR036291">
    <property type="entry name" value="NAD(P)-bd_dom_sf"/>
</dbReference>
<dbReference type="SUPFAM" id="SSF51735">
    <property type="entry name" value="NAD(P)-binding Rossmann-fold domains"/>
    <property type="match status" value="1"/>
</dbReference>
<evidence type="ECO:0000256" key="2">
    <source>
        <dbReference type="ARBA" id="ARBA00023002"/>
    </source>
</evidence>
<evidence type="ECO:0000313" key="4">
    <source>
        <dbReference type="EMBL" id="AEU35930.1"/>
    </source>
</evidence>
<reference evidence="4 5" key="1">
    <citation type="submission" date="2011-11" db="EMBL/GenBank/DDBJ databases">
        <title>Complete sequence of Granulicella mallensis MP5ACTX8.</title>
        <authorList>
            <consortium name="US DOE Joint Genome Institute"/>
            <person name="Lucas S."/>
            <person name="Copeland A."/>
            <person name="Lapidus A."/>
            <person name="Cheng J.-F."/>
            <person name="Goodwin L."/>
            <person name="Pitluck S."/>
            <person name="Peters L."/>
            <person name="Lu M."/>
            <person name="Detter J.C."/>
            <person name="Han C."/>
            <person name="Tapia R."/>
            <person name="Land M."/>
            <person name="Hauser L."/>
            <person name="Kyrpides N."/>
            <person name="Ivanova N."/>
            <person name="Mikhailova N."/>
            <person name="Pagani I."/>
            <person name="Rawat S."/>
            <person name="Mannisto M."/>
            <person name="Haggblom M."/>
            <person name="Woyke T."/>
        </authorList>
    </citation>
    <scope>NUCLEOTIDE SEQUENCE [LARGE SCALE GENOMIC DNA]</scope>
    <source>
        <strain evidence="5">ATCC BAA-1857 / DSM 23137 / MP5ACTX8</strain>
    </source>
</reference>
<dbReference type="PANTHER" id="PTHR48106">
    <property type="entry name" value="QUINONE OXIDOREDUCTASE PIG3-RELATED"/>
    <property type="match status" value="1"/>
</dbReference>
<dbReference type="STRING" id="682795.AciX8_1590"/>
<evidence type="ECO:0000259" key="3">
    <source>
        <dbReference type="SMART" id="SM00829"/>
    </source>
</evidence>
<dbReference type="Proteomes" id="UP000007113">
    <property type="component" value="Chromosome"/>
</dbReference>
<dbReference type="AlphaFoldDB" id="G8NNQ5"/>
<dbReference type="SUPFAM" id="SSF50129">
    <property type="entry name" value="GroES-like"/>
    <property type="match status" value="1"/>
</dbReference>
<dbReference type="InterPro" id="IPR020843">
    <property type="entry name" value="ER"/>
</dbReference>
<feature type="domain" description="Enoyl reductase (ER)" evidence="3">
    <location>
        <begin position="10"/>
        <end position="321"/>
    </location>
</feature>
<dbReference type="HOGENOM" id="CLU_026673_3_4_0"/>
<dbReference type="InterPro" id="IPR011032">
    <property type="entry name" value="GroES-like_sf"/>
</dbReference>
<dbReference type="EMBL" id="CP003130">
    <property type="protein sequence ID" value="AEU35930.1"/>
    <property type="molecule type" value="Genomic_DNA"/>
</dbReference>
<dbReference type="RefSeq" id="WP_014264809.1">
    <property type="nucleotide sequence ID" value="NC_016631.1"/>
</dbReference>
<dbReference type="OrthoDB" id="9787435at2"/>
<dbReference type="InterPro" id="IPR013154">
    <property type="entry name" value="ADH-like_N"/>
</dbReference>
<dbReference type="Pfam" id="PF13602">
    <property type="entry name" value="ADH_zinc_N_2"/>
    <property type="match status" value="1"/>
</dbReference>
<name>G8NNQ5_GRAMM</name>
<dbReference type="KEGG" id="gma:AciX8_1590"/>
<organism evidence="4 5">
    <name type="scientific">Granulicella mallensis (strain ATCC BAA-1857 / DSM 23137 / MP5ACTX8)</name>
    <dbReference type="NCBI Taxonomy" id="682795"/>
    <lineage>
        <taxon>Bacteria</taxon>
        <taxon>Pseudomonadati</taxon>
        <taxon>Acidobacteriota</taxon>
        <taxon>Terriglobia</taxon>
        <taxon>Terriglobales</taxon>
        <taxon>Acidobacteriaceae</taxon>
        <taxon>Granulicella</taxon>
    </lineage>
</organism>
<dbReference type="GO" id="GO:0070402">
    <property type="term" value="F:NADPH binding"/>
    <property type="evidence" value="ECO:0007669"/>
    <property type="project" value="TreeGrafter"/>
</dbReference>
<evidence type="ECO:0000256" key="1">
    <source>
        <dbReference type="ARBA" id="ARBA00022857"/>
    </source>
</evidence>
<dbReference type="Gene3D" id="3.40.50.720">
    <property type="entry name" value="NAD(P)-binding Rossmann-like Domain"/>
    <property type="match status" value="1"/>
</dbReference>